<proteinExistence type="predicted"/>
<dbReference type="PANTHER" id="PTHR38435:SF1">
    <property type="entry name" value="DUF871 DOMAIN-CONTAINING PROTEIN"/>
    <property type="match status" value="1"/>
</dbReference>
<feature type="domain" description="6-phospho-N-acetylmuramidase N-terminal" evidence="2">
    <location>
        <begin position="5"/>
        <end position="240"/>
    </location>
</feature>
<organism evidence="3">
    <name type="scientific">Clostridium tertium</name>
    <dbReference type="NCBI Taxonomy" id="1559"/>
    <lineage>
        <taxon>Bacteria</taxon>
        <taxon>Bacillati</taxon>
        <taxon>Bacillota</taxon>
        <taxon>Clostridia</taxon>
        <taxon>Eubacteriales</taxon>
        <taxon>Clostridiaceae</taxon>
        <taxon>Clostridium</taxon>
    </lineage>
</organism>
<dbReference type="SUPFAM" id="SSF51445">
    <property type="entry name" value="(Trans)glycosidases"/>
    <property type="match status" value="1"/>
</dbReference>
<dbReference type="PANTHER" id="PTHR38435">
    <property type="match status" value="1"/>
</dbReference>
<accession>A0A6N3BMX5</accession>
<dbReference type="InterPro" id="IPR017853">
    <property type="entry name" value="GH"/>
</dbReference>
<evidence type="ECO:0000259" key="2">
    <source>
        <dbReference type="Pfam" id="PF19200"/>
    </source>
</evidence>
<reference evidence="3" key="1">
    <citation type="submission" date="2019-11" db="EMBL/GenBank/DDBJ databases">
        <authorList>
            <person name="Feng L."/>
        </authorList>
    </citation>
    <scope>NUCLEOTIDE SEQUENCE</scope>
    <source>
        <strain evidence="3">CTertiumLFYP3</strain>
    </source>
</reference>
<dbReference type="RefSeq" id="WP_156625838.1">
    <property type="nucleotide sequence ID" value="NZ_CACRTO010000013.1"/>
</dbReference>
<dbReference type="InterPro" id="IPR029000">
    <property type="entry name" value="Cyclophilin-like_dom_sf"/>
</dbReference>
<dbReference type="Gene3D" id="2.40.100.10">
    <property type="entry name" value="Cyclophilin-like"/>
    <property type="match status" value="1"/>
</dbReference>
<dbReference type="SUPFAM" id="SSF50891">
    <property type="entry name" value="Cyclophilin-like"/>
    <property type="match status" value="1"/>
</dbReference>
<dbReference type="EMBL" id="CACRTO010000013">
    <property type="protein sequence ID" value="VYU04038.1"/>
    <property type="molecule type" value="Genomic_DNA"/>
</dbReference>
<feature type="domain" description="6-phospho-N-acetylmuramidase C-terminal" evidence="1">
    <location>
        <begin position="246"/>
        <end position="359"/>
    </location>
</feature>
<gene>
    <name evidence="3" type="ORF">CTLFYP3_01327</name>
</gene>
<dbReference type="InterPro" id="IPR043797">
    <property type="entry name" value="MupG_N"/>
</dbReference>
<dbReference type="Gene3D" id="3.20.20.70">
    <property type="entry name" value="Aldolase class I"/>
    <property type="match status" value="1"/>
</dbReference>
<evidence type="ECO:0008006" key="4">
    <source>
        <dbReference type="Google" id="ProtNLM"/>
    </source>
</evidence>
<dbReference type="InterPro" id="IPR043894">
    <property type="entry name" value="MupG_C"/>
</dbReference>
<dbReference type="Pfam" id="PF19200">
    <property type="entry name" value="MupG_N"/>
    <property type="match status" value="1"/>
</dbReference>
<evidence type="ECO:0000313" key="3">
    <source>
        <dbReference type="EMBL" id="VYU04038.1"/>
    </source>
</evidence>
<dbReference type="InterPro" id="IPR013785">
    <property type="entry name" value="Aldolase_TIM"/>
</dbReference>
<sequence length="365" mass="42559">MERRLGISIYPEHSIIEEDKKYIDLAKKYGFKRIFMCLLSANKSIEEVKRTFKEIITYANERGFEVILDIAPNIFDKYSISYDDLSFFNDLGAFGIRLDVGFDGSKEAKISFNPYNLRIEINMSNDVAYIDNIITYKPNKPFIYGCHNFYPQKGTGLPYDFFIKCSERFKKYGLRTAAFITSKEGKIGPWDINDGLCTLEEHRNLPIDVQAKHLFATELIDDVIIGNAYASEEELEALSKVNRYQIELSVEILEETTEVERKIILNEQHYRRGDITHEVVRSTEVRNKYSKDNVEIHNNDISFKKGDILIGNNNFGKYKGELQIALLDSEDKRKNKVGRIREEELVLLDFINPWSKFKIVEYKRK</sequence>
<name>A0A6N3BMX5_9CLOT</name>
<evidence type="ECO:0000259" key="1">
    <source>
        <dbReference type="Pfam" id="PF05913"/>
    </source>
</evidence>
<dbReference type="Pfam" id="PF05913">
    <property type="entry name" value="MupG_C"/>
    <property type="match status" value="1"/>
</dbReference>
<dbReference type="InterPro" id="IPR008589">
    <property type="entry name" value="MupG"/>
</dbReference>
<dbReference type="AlphaFoldDB" id="A0A6N3BMX5"/>
<protein>
    <recommendedName>
        <fullName evidence="4">Outer surface protein</fullName>
    </recommendedName>
</protein>